<evidence type="ECO:0000256" key="3">
    <source>
        <dbReference type="ARBA" id="ARBA00022750"/>
    </source>
</evidence>
<dbReference type="Pfam" id="PF01750">
    <property type="entry name" value="HycI"/>
    <property type="match status" value="1"/>
</dbReference>
<dbReference type="InterPro" id="IPR023430">
    <property type="entry name" value="Pept_HybD-like_dom_sf"/>
</dbReference>
<protein>
    <submittedName>
        <fullName evidence="5">Hydrogenase maturation protease</fullName>
    </submittedName>
</protein>
<keyword evidence="6" id="KW-1185">Reference proteome</keyword>
<comment type="similarity">
    <text evidence="1">Belongs to the peptidase A31 family.</text>
</comment>
<dbReference type="RefSeq" id="WP_301140877.1">
    <property type="nucleotide sequence ID" value="NZ_JAUHQA010000001.1"/>
</dbReference>
<evidence type="ECO:0000256" key="4">
    <source>
        <dbReference type="ARBA" id="ARBA00022801"/>
    </source>
</evidence>
<keyword evidence="3" id="KW-0064">Aspartyl protease</keyword>
<dbReference type="GO" id="GO:0008233">
    <property type="term" value="F:peptidase activity"/>
    <property type="evidence" value="ECO:0007669"/>
    <property type="project" value="UniProtKB-KW"/>
</dbReference>
<keyword evidence="4" id="KW-0378">Hydrolase</keyword>
<proteinExistence type="inferred from homology"/>
<dbReference type="PANTHER" id="PTHR30302:SF1">
    <property type="entry name" value="HYDROGENASE 2 MATURATION PROTEASE"/>
    <property type="match status" value="1"/>
</dbReference>
<dbReference type="EMBL" id="JAUHQA010000001">
    <property type="protein sequence ID" value="MDN4479690.1"/>
    <property type="molecule type" value="Genomic_DNA"/>
</dbReference>
<organism evidence="5 6">
    <name type="scientific">Demequina muriae</name>
    <dbReference type="NCBI Taxonomy" id="3051664"/>
    <lineage>
        <taxon>Bacteria</taxon>
        <taxon>Bacillati</taxon>
        <taxon>Actinomycetota</taxon>
        <taxon>Actinomycetes</taxon>
        <taxon>Micrococcales</taxon>
        <taxon>Demequinaceae</taxon>
        <taxon>Demequina</taxon>
    </lineage>
</organism>
<comment type="caution">
    <text evidence="5">The sequence shown here is derived from an EMBL/GenBank/DDBJ whole genome shotgun (WGS) entry which is preliminary data.</text>
</comment>
<sequence length="175" mass="17251">MSAVEEVEGVVVVGPLVVVGLGSPDRGDDAVGGAVAARVGERMGGQVRVVTREDPTALIQLWGGCREAIVVDAVASGREPGTVQVIEAGADAPPLPTDAFAASGRGGTHAFGLAGAVELARALGTLPPRVIIVGVEAATFAYGPMSPQVSASIGAAAAAVEAELAREGIEATTCA</sequence>
<evidence type="ECO:0000256" key="2">
    <source>
        <dbReference type="ARBA" id="ARBA00022670"/>
    </source>
</evidence>
<gene>
    <name evidence="5" type="ORF">QQX02_01955</name>
</gene>
<evidence type="ECO:0000313" key="6">
    <source>
        <dbReference type="Proteomes" id="UP001172708"/>
    </source>
</evidence>
<name>A0ABT8GE34_9MICO</name>
<dbReference type="Proteomes" id="UP001172708">
    <property type="component" value="Unassembled WGS sequence"/>
</dbReference>
<dbReference type="SUPFAM" id="SSF53163">
    <property type="entry name" value="HybD-like"/>
    <property type="match status" value="1"/>
</dbReference>
<dbReference type="GO" id="GO:0006508">
    <property type="term" value="P:proteolysis"/>
    <property type="evidence" value="ECO:0007669"/>
    <property type="project" value="UniProtKB-KW"/>
</dbReference>
<evidence type="ECO:0000313" key="5">
    <source>
        <dbReference type="EMBL" id="MDN4479690.1"/>
    </source>
</evidence>
<dbReference type="PANTHER" id="PTHR30302">
    <property type="entry name" value="HYDROGENASE 1 MATURATION PROTEASE"/>
    <property type="match status" value="1"/>
</dbReference>
<keyword evidence="2 5" id="KW-0645">Protease</keyword>
<evidence type="ECO:0000256" key="1">
    <source>
        <dbReference type="ARBA" id="ARBA00006814"/>
    </source>
</evidence>
<dbReference type="NCBIfam" id="TIGR00072">
    <property type="entry name" value="hydrog_prot"/>
    <property type="match status" value="1"/>
</dbReference>
<reference evidence="5" key="1">
    <citation type="submission" date="2023-06" db="EMBL/GenBank/DDBJ databases">
        <title>Egi l300058.</title>
        <authorList>
            <person name="Gao L."/>
            <person name="Fang B.-Z."/>
            <person name="Li W.-J."/>
        </authorList>
    </citation>
    <scope>NUCLEOTIDE SEQUENCE</scope>
    <source>
        <strain evidence="5">EGI L300058</strain>
    </source>
</reference>
<dbReference type="CDD" id="cd00518">
    <property type="entry name" value="H2MP"/>
    <property type="match status" value="1"/>
</dbReference>
<accession>A0ABT8GE34</accession>
<dbReference type="InterPro" id="IPR000671">
    <property type="entry name" value="Peptidase_A31"/>
</dbReference>
<dbReference type="Gene3D" id="3.40.50.1450">
    <property type="entry name" value="HybD-like"/>
    <property type="match status" value="1"/>
</dbReference>